<proteinExistence type="inferred from homology"/>
<evidence type="ECO:0000256" key="4">
    <source>
        <dbReference type="ARBA" id="ARBA00022989"/>
    </source>
</evidence>
<evidence type="ECO:0000256" key="1">
    <source>
        <dbReference type="ARBA" id="ARBA00004141"/>
    </source>
</evidence>
<evidence type="ECO:0000256" key="3">
    <source>
        <dbReference type="ARBA" id="ARBA00022692"/>
    </source>
</evidence>
<feature type="transmembrane region" description="Helical" evidence="7">
    <location>
        <begin position="230"/>
        <end position="255"/>
    </location>
</feature>
<dbReference type="GO" id="GO:0005886">
    <property type="term" value="C:plasma membrane"/>
    <property type="evidence" value="ECO:0007669"/>
    <property type="project" value="TreeGrafter"/>
</dbReference>
<comment type="caution">
    <text evidence="8">The sequence shown here is derived from an EMBL/GenBank/DDBJ whole genome shotgun (WGS) entry which is preliminary data.</text>
</comment>
<feature type="compositionally biased region" description="Low complexity" evidence="6">
    <location>
        <begin position="382"/>
        <end position="392"/>
    </location>
</feature>
<protein>
    <recommendedName>
        <fullName evidence="10">Transmembrane protein adipocyte-associated 1 homolog</fullName>
    </recommendedName>
</protein>
<feature type="compositionally biased region" description="Polar residues" evidence="6">
    <location>
        <begin position="16"/>
        <end position="27"/>
    </location>
</feature>
<evidence type="ECO:0000313" key="8">
    <source>
        <dbReference type="EMBL" id="KAK7102635.1"/>
    </source>
</evidence>
<evidence type="ECO:0008006" key="10">
    <source>
        <dbReference type="Google" id="ProtNLM"/>
    </source>
</evidence>
<feature type="transmembrane region" description="Helical" evidence="7">
    <location>
        <begin position="149"/>
        <end position="171"/>
    </location>
</feature>
<feature type="transmembrane region" description="Helical" evidence="7">
    <location>
        <begin position="304"/>
        <end position="323"/>
    </location>
</feature>
<organism evidence="8 9">
    <name type="scientific">Littorina saxatilis</name>
    <dbReference type="NCBI Taxonomy" id="31220"/>
    <lineage>
        <taxon>Eukaryota</taxon>
        <taxon>Metazoa</taxon>
        <taxon>Spiralia</taxon>
        <taxon>Lophotrochozoa</taxon>
        <taxon>Mollusca</taxon>
        <taxon>Gastropoda</taxon>
        <taxon>Caenogastropoda</taxon>
        <taxon>Littorinimorpha</taxon>
        <taxon>Littorinoidea</taxon>
        <taxon>Littorinidae</taxon>
        <taxon>Littorina</taxon>
    </lineage>
</organism>
<dbReference type="AlphaFoldDB" id="A0AAN9GDA3"/>
<keyword evidence="4 7" id="KW-1133">Transmembrane helix</keyword>
<evidence type="ECO:0000313" key="9">
    <source>
        <dbReference type="Proteomes" id="UP001374579"/>
    </source>
</evidence>
<accession>A0AAN9GDA3</accession>
<feature type="region of interest" description="Disordered" evidence="6">
    <location>
        <begin position="1"/>
        <end position="41"/>
    </location>
</feature>
<evidence type="ECO:0000256" key="7">
    <source>
        <dbReference type="SAM" id="Phobius"/>
    </source>
</evidence>
<comment type="similarity">
    <text evidence="2">Belongs to the UPF0359 family.</text>
</comment>
<keyword evidence="3 7" id="KW-0812">Transmembrane</keyword>
<sequence>MALTPYVGGGVIPSDANETTNISTSATPGERPDPVTHPIPLPGAGDSNGSIPFEVVTQSPCQWILYYDVHYSGVRLWDVMILVPNALFLAFLLFRLRNNVSKLQTSSSPIFTAFYGLVFVVSVISVLRCIVSMTVNASVEAGDIADKMLWLLLRFFLLGTEASVIIFGIYFGHLDSRTSIRRVLICTSFFALVYSTVQGTLEMNYQHSSYSVSNPDNTTENFDLFAHGGMIFLCTSSSFFCLVYCVVLILPLTSIRERFTLPTKRSFYYYVGALAGLNFVQAIGSLLMYQMVGHALCVIDVTTYVYFTLFDPLVYGTFLWNFFRTTQTGILFSYKHQVDDIQDEDQLSLPYQTPFVKADGADSPTTDDFGFGSTHFDRHANTSTSSSSPTGTQNPYLSINSDVYQVST</sequence>
<dbReference type="PANTHER" id="PTHR15876">
    <property type="entry name" value="TRANSMEMBRANE PROTEIN ADIPOCYTE-ASSOCIATED 1"/>
    <property type="match status" value="1"/>
</dbReference>
<feature type="region of interest" description="Disordered" evidence="6">
    <location>
        <begin position="380"/>
        <end position="408"/>
    </location>
</feature>
<keyword evidence="5 7" id="KW-0472">Membrane</keyword>
<dbReference type="GO" id="GO:0004930">
    <property type="term" value="F:G protein-coupled receptor activity"/>
    <property type="evidence" value="ECO:0007669"/>
    <property type="project" value="TreeGrafter"/>
</dbReference>
<dbReference type="InterPro" id="IPR018781">
    <property type="entry name" value="TPRA1/CAND2/CAND8"/>
</dbReference>
<dbReference type="Pfam" id="PF10160">
    <property type="entry name" value="Tmemb_40"/>
    <property type="match status" value="1"/>
</dbReference>
<evidence type="ECO:0000256" key="2">
    <source>
        <dbReference type="ARBA" id="ARBA00010125"/>
    </source>
</evidence>
<dbReference type="EMBL" id="JBAMIC010000010">
    <property type="protein sequence ID" value="KAK7102635.1"/>
    <property type="molecule type" value="Genomic_DNA"/>
</dbReference>
<feature type="transmembrane region" description="Helical" evidence="7">
    <location>
        <begin position="183"/>
        <end position="201"/>
    </location>
</feature>
<comment type="subcellular location">
    <subcellularLocation>
        <location evidence="1">Membrane</location>
        <topology evidence="1">Multi-pass membrane protein</topology>
    </subcellularLocation>
</comment>
<name>A0AAN9GDA3_9CAEN</name>
<feature type="transmembrane region" description="Helical" evidence="7">
    <location>
        <begin position="114"/>
        <end position="137"/>
    </location>
</feature>
<feature type="transmembrane region" description="Helical" evidence="7">
    <location>
        <begin position="267"/>
        <end position="292"/>
    </location>
</feature>
<feature type="compositionally biased region" description="Polar residues" evidence="6">
    <location>
        <begin position="393"/>
        <end position="408"/>
    </location>
</feature>
<reference evidence="8 9" key="1">
    <citation type="submission" date="2024-02" db="EMBL/GenBank/DDBJ databases">
        <title>Chromosome-scale genome assembly of the rough periwinkle Littorina saxatilis.</title>
        <authorList>
            <person name="De Jode A."/>
            <person name="Faria R."/>
            <person name="Formenti G."/>
            <person name="Sims Y."/>
            <person name="Smith T.P."/>
            <person name="Tracey A."/>
            <person name="Wood J.M.D."/>
            <person name="Zagrodzka Z.B."/>
            <person name="Johannesson K."/>
            <person name="Butlin R.K."/>
            <person name="Leder E.H."/>
        </authorList>
    </citation>
    <scope>NUCLEOTIDE SEQUENCE [LARGE SCALE GENOMIC DNA]</scope>
    <source>
        <strain evidence="8">Snail1</strain>
        <tissue evidence="8">Muscle</tissue>
    </source>
</reference>
<dbReference type="PANTHER" id="PTHR15876:SF8">
    <property type="entry name" value="TRANSMEMBRANE PROTEIN ADIPOCYTE-ASSOCIATED 1"/>
    <property type="match status" value="1"/>
</dbReference>
<dbReference type="Proteomes" id="UP001374579">
    <property type="component" value="Unassembled WGS sequence"/>
</dbReference>
<gene>
    <name evidence="8" type="ORF">V1264_020826</name>
</gene>
<evidence type="ECO:0000256" key="6">
    <source>
        <dbReference type="SAM" id="MobiDB-lite"/>
    </source>
</evidence>
<feature type="transmembrane region" description="Helical" evidence="7">
    <location>
        <begin position="76"/>
        <end position="94"/>
    </location>
</feature>
<keyword evidence="9" id="KW-1185">Reference proteome</keyword>
<evidence type="ECO:0000256" key="5">
    <source>
        <dbReference type="ARBA" id="ARBA00023136"/>
    </source>
</evidence>